<protein>
    <submittedName>
        <fullName evidence="3">Uncharacterized protein</fullName>
    </submittedName>
</protein>
<keyword evidence="4" id="KW-1185">Reference proteome</keyword>
<name>A0AAV2YR89_9STRA</name>
<keyword evidence="1" id="KW-0472">Membrane</keyword>
<dbReference type="EMBL" id="DAKRPA010000192">
    <property type="protein sequence ID" value="DAZ95734.1"/>
    <property type="molecule type" value="Genomic_DNA"/>
</dbReference>
<proteinExistence type="predicted"/>
<accession>A0AAV2YR89</accession>
<keyword evidence="1" id="KW-0812">Transmembrane</keyword>
<evidence type="ECO:0000313" key="3">
    <source>
        <dbReference type="EMBL" id="DAZ95734.1"/>
    </source>
</evidence>
<feature type="transmembrane region" description="Helical" evidence="1">
    <location>
        <begin position="438"/>
        <end position="454"/>
    </location>
</feature>
<feature type="transmembrane region" description="Helical" evidence="1">
    <location>
        <begin position="532"/>
        <end position="551"/>
    </location>
</feature>
<feature type="transmembrane region" description="Helical" evidence="1">
    <location>
        <begin position="466"/>
        <end position="487"/>
    </location>
</feature>
<feature type="chain" id="PRO_5043506276" evidence="2">
    <location>
        <begin position="17"/>
        <end position="749"/>
    </location>
</feature>
<evidence type="ECO:0000313" key="4">
    <source>
        <dbReference type="Proteomes" id="UP001146120"/>
    </source>
</evidence>
<sequence length="749" mass="86059">MHTILMFFNVLSYVMASSDAFRSGLGQSELSRSIEPNSYQYYGPWFYSVNESLRNPPVNTSYGPPVWMYKYDTTSVVWRSFARFFELPSYPECFLYKSDCENNINFSSKVWFQFVDEMADAAASVVKKQPSSPSVVLRTQSRYLDRIHHWLFPYYFVNPVWRTNQIMHFLVHSLFSRRNGTLPAKSEQHWELRHHSVCNPKSQERPLFCDDVWINFRRTCNQNDTTTISCQKVGIVWLDIMRQVMNVQLRFPNLDVDLTLLSSAEDVQVCKGGLAFIGRRKADVSSVIRVRNCTDGQRGNSCNTVFAKDHRYQVALFTTNANEYYPIVSILRAIGQSYFYLRVGMLFGSCYVTRAAEERYTKASLWRKLRAAMRLFSRIPSQCIVYGSPIPICCYALAHFIDAPMTYEMVAQAFTTPMGNYKFEARKFAFLAANQMRNVWFLAIILHFLHWVLVHRRQWSAPRGILGVPEFMLGILSCLSICLQLRLLSLRDSRILSSQRVNEHVDTSAHKFSMGNGFDGNMLLEGVVLDGKFFMCLLAILGVLLAIAHTYEGHQSRTSGQQRHNIIMSRMAVPYTAGVWWSTLAFSVSWGGTLFPMPKAYKLILSVLRRPRRRMASFAGMKTSRKLGSVSPLISDIQQAKWPHHPVARAIFFQQEMEHIHTRTRDIDSLVALLNLVAMSDPLTFIRLKLWRGHAVHYFKDAVSGRIFAIPAAVETGSQANANIPWEQLTLIYSCNTQNMRWSDIIHVG</sequence>
<gene>
    <name evidence="3" type="ORF">N0F65_006331</name>
</gene>
<keyword evidence="1" id="KW-1133">Transmembrane helix</keyword>
<feature type="signal peptide" evidence="2">
    <location>
        <begin position="1"/>
        <end position="16"/>
    </location>
</feature>
<feature type="transmembrane region" description="Helical" evidence="1">
    <location>
        <begin position="572"/>
        <end position="592"/>
    </location>
</feature>
<dbReference type="AlphaFoldDB" id="A0AAV2YR89"/>
<evidence type="ECO:0000256" key="1">
    <source>
        <dbReference type="SAM" id="Phobius"/>
    </source>
</evidence>
<dbReference type="Proteomes" id="UP001146120">
    <property type="component" value="Unassembled WGS sequence"/>
</dbReference>
<evidence type="ECO:0000256" key="2">
    <source>
        <dbReference type="SAM" id="SignalP"/>
    </source>
</evidence>
<comment type="caution">
    <text evidence="3">The sequence shown here is derived from an EMBL/GenBank/DDBJ whole genome shotgun (WGS) entry which is preliminary data.</text>
</comment>
<reference evidence="3" key="1">
    <citation type="submission" date="2022-11" db="EMBL/GenBank/DDBJ databases">
        <authorList>
            <person name="Morgan W.R."/>
            <person name="Tartar A."/>
        </authorList>
    </citation>
    <scope>NUCLEOTIDE SEQUENCE</scope>
    <source>
        <strain evidence="3">ARSEF 373</strain>
    </source>
</reference>
<organism evidence="3 4">
    <name type="scientific">Lagenidium giganteum</name>
    <dbReference type="NCBI Taxonomy" id="4803"/>
    <lineage>
        <taxon>Eukaryota</taxon>
        <taxon>Sar</taxon>
        <taxon>Stramenopiles</taxon>
        <taxon>Oomycota</taxon>
        <taxon>Peronosporomycetes</taxon>
        <taxon>Pythiales</taxon>
        <taxon>Pythiaceae</taxon>
    </lineage>
</organism>
<reference evidence="3" key="2">
    <citation type="journal article" date="2023" name="Microbiol Resour">
        <title>Decontamination and Annotation of the Draft Genome Sequence of the Oomycete Lagenidium giganteum ARSEF 373.</title>
        <authorList>
            <person name="Morgan W.R."/>
            <person name="Tartar A."/>
        </authorList>
    </citation>
    <scope>NUCLEOTIDE SEQUENCE</scope>
    <source>
        <strain evidence="3">ARSEF 373</strain>
    </source>
</reference>
<keyword evidence="2" id="KW-0732">Signal</keyword>